<reference evidence="9" key="1">
    <citation type="journal article" date="2014" name="Int. J. Syst. Evol. Microbiol.">
        <title>Complete genome sequence of Corynebacterium casei LMG S-19264T (=DSM 44701T), isolated from a smear-ripened cheese.</title>
        <authorList>
            <consortium name="US DOE Joint Genome Institute (JGI-PGF)"/>
            <person name="Walter F."/>
            <person name="Albersmeier A."/>
            <person name="Kalinowski J."/>
            <person name="Ruckert C."/>
        </authorList>
    </citation>
    <scope>NUCLEOTIDE SEQUENCE</scope>
    <source>
        <strain evidence="9">JCM 3051</strain>
    </source>
</reference>
<gene>
    <name evidence="9" type="primary">gumJ</name>
    <name evidence="9" type="ORF">GCM10010102_12940</name>
</gene>
<feature type="transmembrane region" description="Helical" evidence="8">
    <location>
        <begin position="91"/>
        <end position="116"/>
    </location>
</feature>
<feature type="transmembrane region" description="Helical" evidence="8">
    <location>
        <begin position="451"/>
        <end position="472"/>
    </location>
</feature>
<evidence type="ECO:0000256" key="5">
    <source>
        <dbReference type="ARBA" id="ARBA00022989"/>
    </source>
</evidence>
<dbReference type="AlphaFoldDB" id="A0A8H9GFQ7"/>
<comment type="similarity">
    <text evidence="2">Belongs to the polysaccharide synthase family.</text>
</comment>
<keyword evidence="6 8" id="KW-0472">Membrane</keyword>
<dbReference type="Proteomes" id="UP000655589">
    <property type="component" value="Unassembled WGS sequence"/>
</dbReference>
<feature type="transmembrane region" description="Helical" evidence="8">
    <location>
        <begin position="328"/>
        <end position="351"/>
    </location>
</feature>
<accession>A0A8H9GFQ7</accession>
<dbReference type="RefSeq" id="WP_189086942.1">
    <property type="nucleotide sequence ID" value="NZ_BMPT01000004.1"/>
</dbReference>
<reference evidence="9" key="2">
    <citation type="submission" date="2020-09" db="EMBL/GenBank/DDBJ databases">
        <authorList>
            <person name="Sun Q."/>
            <person name="Ohkuma M."/>
        </authorList>
    </citation>
    <scope>NUCLEOTIDE SEQUENCE</scope>
    <source>
        <strain evidence="9">JCM 3051</strain>
    </source>
</reference>
<comment type="caution">
    <text evidence="9">The sequence shown here is derived from an EMBL/GenBank/DDBJ whole genome shotgun (WGS) entry which is preliminary data.</text>
</comment>
<dbReference type="CDD" id="cd13127">
    <property type="entry name" value="MATE_tuaB_like"/>
    <property type="match status" value="1"/>
</dbReference>
<dbReference type="PANTHER" id="PTHR30250:SF10">
    <property type="entry name" value="LIPOPOLYSACCHARIDE BIOSYNTHESIS PROTEIN WZXC"/>
    <property type="match status" value="1"/>
</dbReference>
<name>A0A8H9GFQ7_9MICO</name>
<dbReference type="GO" id="GO:0005886">
    <property type="term" value="C:plasma membrane"/>
    <property type="evidence" value="ECO:0007669"/>
    <property type="project" value="UniProtKB-SubCell"/>
</dbReference>
<dbReference type="Pfam" id="PF13440">
    <property type="entry name" value="Polysacc_synt_3"/>
    <property type="match status" value="1"/>
</dbReference>
<evidence type="ECO:0000256" key="1">
    <source>
        <dbReference type="ARBA" id="ARBA00004651"/>
    </source>
</evidence>
<keyword evidence="3" id="KW-1003">Cell membrane</keyword>
<dbReference type="PANTHER" id="PTHR30250">
    <property type="entry name" value="PST FAMILY PREDICTED COLANIC ACID TRANSPORTER"/>
    <property type="match status" value="1"/>
</dbReference>
<feature type="region of interest" description="Disordered" evidence="7">
    <location>
        <begin position="490"/>
        <end position="510"/>
    </location>
</feature>
<evidence type="ECO:0000256" key="8">
    <source>
        <dbReference type="SAM" id="Phobius"/>
    </source>
</evidence>
<feature type="transmembrane region" description="Helical" evidence="8">
    <location>
        <begin position="292"/>
        <end position="316"/>
    </location>
</feature>
<dbReference type="InterPro" id="IPR050833">
    <property type="entry name" value="Poly_Biosynth_Transport"/>
</dbReference>
<evidence type="ECO:0000256" key="6">
    <source>
        <dbReference type="ARBA" id="ARBA00023136"/>
    </source>
</evidence>
<comment type="subcellular location">
    <subcellularLocation>
        <location evidence="1">Cell membrane</location>
        <topology evidence="1">Multi-pass membrane protein</topology>
    </subcellularLocation>
</comment>
<evidence type="ECO:0000256" key="4">
    <source>
        <dbReference type="ARBA" id="ARBA00022692"/>
    </source>
</evidence>
<feature type="transmembrane region" description="Helical" evidence="8">
    <location>
        <begin position="363"/>
        <end position="385"/>
    </location>
</feature>
<feature type="transmembrane region" description="Helical" evidence="8">
    <location>
        <begin position="151"/>
        <end position="173"/>
    </location>
</feature>
<organism evidence="9 10">
    <name type="scientific">Promicromonospora citrea</name>
    <dbReference type="NCBI Taxonomy" id="43677"/>
    <lineage>
        <taxon>Bacteria</taxon>
        <taxon>Bacillati</taxon>
        <taxon>Actinomycetota</taxon>
        <taxon>Actinomycetes</taxon>
        <taxon>Micrococcales</taxon>
        <taxon>Promicromonosporaceae</taxon>
        <taxon>Promicromonospora</taxon>
    </lineage>
</organism>
<evidence type="ECO:0000256" key="3">
    <source>
        <dbReference type="ARBA" id="ARBA00022475"/>
    </source>
</evidence>
<sequence>MTGTSVAPGPTPLGRQAARGGAVTMGGQLLRVAVQAVSLVVLARLLEPEAFGYLAMVMALVGVAETVRDAGLANAAIQARTLSDAERDNLFWLNTVVGAVLTGVGIACAPLVAAFYGRPELADVTRWVSLSFLVNSLATQHRASLVRGLRLGAAAVADVVGPAAGLCAAVVVALAGGGYWALVVQQLVAASVMSAGLVLAARWVPGLPRRDVSVRPFVRYGSNLLGAQLLGYATRNIDTVILGVRFGAGVAGLYSRVYQLMALPIRQVTWPANRVALPVLSRVQDDAARYRAYLLAGQTVLLHTIVPALALASALAGPVVEIVLGARWAAAAPALAVLAIGGVLEAAGFAPGWVLQSAGRTGALLRFTLATRPVVVLAVAGGSWFGMTGAALGYAASTAVVWPLGLWWVGRVAGAPARALFGNGVRAFVSHGAAAACAALVVRLLPDGGPWLAVAVGVAVWGAVLAVQVLVWRRLRGDLGVLRRAAGLVRRPSASPEPPPPQASSQEESS</sequence>
<evidence type="ECO:0000256" key="7">
    <source>
        <dbReference type="SAM" id="MobiDB-lite"/>
    </source>
</evidence>
<feature type="transmembrane region" description="Helical" evidence="8">
    <location>
        <begin position="391"/>
        <end position="413"/>
    </location>
</feature>
<dbReference type="EMBL" id="BMPT01000004">
    <property type="protein sequence ID" value="GGM18795.1"/>
    <property type="molecule type" value="Genomic_DNA"/>
</dbReference>
<protein>
    <submittedName>
        <fullName evidence="9">Lipopolysaccharide biosynthesis protein</fullName>
    </submittedName>
</protein>
<keyword evidence="10" id="KW-1185">Reference proteome</keyword>
<evidence type="ECO:0000313" key="9">
    <source>
        <dbReference type="EMBL" id="GGM18795.1"/>
    </source>
</evidence>
<evidence type="ECO:0000313" key="10">
    <source>
        <dbReference type="Proteomes" id="UP000655589"/>
    </source>
</evidence>
<proteinExistence type="inferred from homology"/>
<feature type="transmembrane region" description="Helical" evidence="8">
    <location>
        <begin position="425"/>
        <end position="445"/>
    </location>
</feature>
<keyword evidence="5 8" id="KW-1133">Transmembrane helix</keyword>
<keyword evidence="4 8" id="KW-0812">Transmembrane</keyword>
<evidence type="ECO:0000256" key="2">
    <source>
        <dbReference type="ARBA" id="ARBA00007430"/>
    </source>
</evidence>